<dbReference type="InterPro" id="IPR011990">
    <property type="entry name" value="TPR-like_helical_dom_sf"/>
</dbReference>
<keyword evidence="3" id="KW-0677">Repeat</keyword>
<dbReference type="PANTHER" id="PTHR45783:SF3">
    <property type="entry name" value="KINESIN LIGHT CHAIN"/>
    <property type="match status" value="1"/>
</dbReference>
<dbReference type="PANTHER" id="PTHR45783">
    <property type="entry name" value="KINESIN LIGHT CHAIN"/>
    <property type="match status" value="1"/>
</dbReference>
<dbReference type="InterPro" id="IPR002151">
    <property type="entry name" value="Kinesin_light"/>
</dbReference>
<dbReference type="Gene3D" id="1.25.40.10">
    <property type="entry name" value="Tetratricopeptide repeat domain"/>
    <property type="match status" value="1"/>
</dbReference>
<keyword evidence="2" id="KW-0963">Cytoplasm</keyword>
<evidence type="ECO:0008006" key="7">
    <source>
        <dbReference type="Google" id="ProtNLM"/>
    </source>
</evidence>
<dbReference type="InterPro" id="IPR027417">
    <property type="entry name" value="P-loop_NTPase"/>
</dbReference>
<dbReference type="SUPFAM" id="SSF48452">
    <property type="entry name" value="TPR-like"/>
    <property type="match status" value="1"/>
</dbReference>
<dbReference type="GO" id="GO:0007018">
    <property type="term" value="P:microtubule-based movement"/>
    <property type="evidence" value="ECO:0007669"/>
    <property type="project" value="TreeGrafter"/>
</dbReference>
<dbReference type="SUPFAM" id="SSF52540">
    <property type="entry name" value="P-loop containing nucleoside triphosphate hydrolases"/>
    <property type="match status" value="1"/>
</dbReference>
<dbReference type="GO" id="GO:0005737">
    <property type="term" value="C:cytoplasm"/>
    <property type="evidence" value="ECO:0007669"/>
    <property type="project" value="UniProtKB-SubCell"/>
</dbReference>
<evidence type="ECO:0000256" key="3">
    <source>
        <dbReference type="ARBA" id="ARBA00022737"/>
    </source>
</evidence>
<dbReference type="AlphaFoldDB" id="A0A250XFL6"/>
<keyword evidence="6" id="KW-1185">Reference proteome</keyword>
<name>A0A250XFL6_9CHLO</name>
<dbReference type="EMBL" id="BEGY01000071">
    <property type="protein sequence ID" value="GAX81826.1"/>
    <property type="molecule type" value="Genomic_DNA"/>
</dbReference>
<evidence type="ECO:0000256" key="4">
    <source>
        <dbReference type="ARBA" id="ARBA00022803"/>
    </source>
</evidence>
<protein>
    <recommendedName>
        <fullName evidence="7">AAA+ ATPase domain-containing protein</fullName>
    </recommendedName>
</protein>
<comment type="caution">
    <text evidence="5">The sequence shown here is derived from an EMBL/GenBank/DDBJ whole genome shotgun (WGS) entry which is preliminary data.</text>
</comment>
<accession>A0A250XFL6</accession>
<evidence type="ECO:0000313" key="5">
    <source>
        <dbReference type="EMBL" id="GAX81826.1"/>
    </source>
</evidence>
<sequence length="1206" mass="132775">MGCGASTNKEHTADVVISKSTPDVQIVAEIFAENLHISSEVIQEQEDFANVVQTVSEVSVPLLENLAAIDDITSLIADISGMDLADALGDSITGFKTSLLQLEDALKQVTHIVIPPLGGQIVAAAITVDTMLIKGAANVKQCCEMAVWMNKLLYMVLKNGAALQSGSEGTRTALMHFLEICGQIKEFVQGVLDQNWLLRMWKWKDSALELEKMKETMNKVTTELQLSAELGAFTKLTEVEQEGKKIVSMIEAAGGIEAVSNMPEKLKEIAVAMRGSQGLGLSILNDVLQNPQSLKNMVLSLKTESEMATSRERSHDAAGPHNVIANAALRQLWRDKFQGEEKVPWDRFFAVFPNQCQNYLEEADSKALSELLQTTDDRNKFKLACDIDDLNTISVTELSTLFPNDDVHLVQKVKELLKAPRKKGLEKRLPPFPGKLQGRDSEVVELRAVLSSGSEHRVVLISGEPGVGKKSVASKVLDSLYEEGLGVGGVWNCQLLGAKTRVELFQRIVEGLSRVFKIPDAKEGIEATLALRLAEIKASESTAYALISGVEEVLSSTTAPAGQLTSLSDDFQAVLLQLVGVKNLKVVITSRLASFGFPDLENALGGKPPHLISLSPLNLEDGIQLIQQHGPNISKQDAGIIANQYGLNPQILEIIAIAVRDNRMSVEEAKLRPNLAGLAGGDTVIERAINRITLSLERMFQAMKPNQVVALLKLSVLLPGSFTKEVLDWVLELKYTCSADLLKRLTSFKLLQLSSGVSAHAVETYRVAPVVREAAIKIVEDPDHNTTLRISEHDMIETWKRYSAYCASLMSADMKDYRVMPMSTFPRIMQNKAHIQQILRLVTTRPDIAQQCLQDYQQIIIILPYLPMGVYDSPLVVEACQRLSKLALMRGVSAMLDTSHEPSPWRVGLCKAVQAFFAAAKGQNEQEEVLLLIEESMHTLSSLRDGRSALVRAMASRRKGIVLRDMQRYQESERALRDAKYEVEGCGISDHNSKAELILDLAELAGTLDYLQDVHQGEPVAEEAVSLSREFYGNNVSHPTTAMCLTTQACFYKQKGDHMRAKEVHLEALQMRAAVLGESHMEVAFSLQQAAISTIELGEYQEAEEALSKSLLIRTTALVGGIHPCIFSTHATFADLFLKQGAGEKAEFHLRFCLSLGETLKWPKLRNKKLKKVATFLVNLLKARKGDEDLKAAALLVTEYGLLNKT</sequence>
<gene>
    <name evidence="5" type="ORF">CEUSTIGMA_g9254.t1</name>
</gene>
<comment type="subcellular location">
    <subcellularLocation>
        <location evidence="1">Cytoplasm</location>
    </subcellularLocation>
</comment>
<dbReference type="GO" id="GO:0005871">
    <property type="term" value="C:kinesin complex"/>
    <property type="evidence" value="ECO:0007669"/>
    <property type="project" value="InterPro"/>
</dbReference>
<proteinExistence type="predicted"/>
<evidence type="ECO:0000256" key="2">
    <source>
        <dbReference type="ARBA" id="ARBA00022490"/>
    </source>
</evidence>
<dbReference type="STRING" id="1157962.A0A250XFL6"/>
<evidence type="ECO:0000256" key="1">
    <source>
        <dbReference type="ARBA" id="ARBA00004496"/>
    </source>
</evidence>
<dbReference type="OrthoDB" id="551795at2759"/>
<keyword evidence="4" id="KW-0802">TPR repeat</keyword>
<reference evidence="5 6" key="1">
    <citation type="submission" date="2017-08" db="EMBL/GenBank/DDBJ databases">
        <title>Acidophilic green algal genome provides insights into adaptation to an acidic environment.</title>
        <authorList>
            <person name="Hirooka S."/>
            <person name="Hirose Y."/>
            <person name="Kanesaki Y."/>
            <person name="Higuchi S."/>
            <person name="Fujiwara T."/>
            <person name="Onuma R."/>
            <person name="Era A."/>
            <person name="Ohbayashi R."/>
            <person name="Uzuka A."/>
            <person name="Nozaki H."/>
            <person name="Yoshikawa H."/>
            <person name="Miyagishima S.Y."/>
        </authorList>
    </citation>
    <scope>NUCLEOTIDE SEQUENCE [LARGE SCALE GENOMIC DNA]</scope>
    <source>
        <strain evidence="5 6">NIES-2499</strain>
    </source>
</reference>
<organism evidence="5 6">
    <name type="scientific">Chlamydomonas eustigma</name>
    <dbReference type="NCBI Taxonomy" id="1157962"/>
    <lineage>
        <taxon>Eukaryota</taxon>
        <taxon>Viridiplantae</taxon>
        <taxon>Chlorophyta</taxon>
        <taxon>core chlorophytes</taxon>
        <taxon>Chlorophyceae</taxon>
        <taxon>CS clade</taxon>
        <taxon>Chlamydomonadales</taxon>
        <taxon>Chlamydomonadaceae</taxon>
        <taxon>Chlamydomonas</taxon>
    </lineage>
</organism>
<dbReference type="Pfam" id="PF13374">
    <property type="entry name" value="TPR_10"/>
    <property type="match status" value="1"/>
</dbReference>
<dbReference type="Proteomes" id="UP000232323">
    <property type="component" value="Unassembled WGS sequence"/>
</dbReference>
<dbReference type="Gene3D" id="3.40.50.300">
    <property type="entry name" value="P-loop containing nucleotide triphosphate hydrolases"/>
    <property type="match status" value="1"/>
</dbReference>
<dbReference type="GO" id="GO:0019894">
    <property type="term" value="F:kinesin binding"/>
    <property type="evidence" value="ECO:0007669"/>
    <property type="project" value="TreeGrafter"/>
</dbReference>
<evidence type="ECO:0000313" key="6">
    <source>
        <dbReference type="Proteomes" id="UP000232323"/>
    </source>
</evidence>